<reference evidence="3" key="1">
    <citation type="submission" date="2020-11" db="EMBL/GenBank/DDBJ databases">
        <title>Kefir isolates.</title>
        <authorList>
            <person name="Marcisauskas S."/>
            <person name="Kim Y."/>
            <person name="Blasche S."/>
        </authorList>
    </citation>
    <scope>NUCLEOTIDE SEQUENCE</scope>
    <source>
        <strain evidence="3">Olga-1</strain>
    </source>
</reference>
<dbReference type="Proteomes" id="UP000697127">
    <property type="component" value="Unassembled WGS sequence"/>
</dbReference>
<dbReference type="Pfam" id="PF03105">
    <property type="entry name" value="SPX"/>
    <property type="match status" value="1"/>
</dbReference>
<evidence type="ECO:0000259" key="2">
    <source>
        <dbReference type="PROSITE" id="PS51382"/>
    </source>
</evidence>
<feature type="non-terminal residue" evidence="3">
    <location>
        <position position="454"/>
    </location>
</feature>
<feature type="compositionally biased region" description="Basic and acidic residues" evidence="1">
    <location>
        <begin position="95"/>
        <end position="118"/>
    </location>
</feature>
<name>A0A9P6WIF2_9ASCO</name>
<evidence type="ECO:0000313" key="3">
    <source>
        <dbReference type="EMBL" id="KAG0687735.1"/>
    </source>
</evidence>
<dbReference type="GO" id="GO:0016036">
    <property type="term" value="P:cellular response to phosphate starvation"/>
    <property type="evidence" value="ECO:0007669"/>
    <property type="project" value="TreeGrafter"/>
</dbReference>
<feature type="compositionally biased region" description="Polar residues" evidence="1">
    <location>
        <begin position="63"/>
        <end position="83"/>
    </location>
</feature>
<dbReference type="GO" id="GO:0006817">
    <property type="term" value="P:phosphate ion transport"/>
    <property type="evidence" value="ECO:0007669"/>
    <property type="project" value="TreeGrafter"/>
</dbReference>
<dbReference type="InterPro" id="IPR004331">
    <property type="entry name" value="SPX_dom"/>
</dbReference>
<sequence>MKFAQSLEDHLVPEWRTQYLDYKAGKKKLKKLSRKPSVISSIKSTPLQLEKSPALSLSKRYTDNPQLSTPNTIKNSHTSTSLFALNEENENDNENENKNENENENEDNHDHQSGHKYNDSNGLDMISSLKDNHFEDQITLESNSSSFALPAAALNVNDTVYGANVSPFPRESTRINPIIDSKNGIHDKTPLLNSKQPTLNVTFGKLKHSVPSTPSSDFNPQRRRSSISALFDTFKRSPSISGKSQATELEDLAAYARQKFLGWVDGELDKVNSFYSEKEDACVQRFLILQDQILQLELQKQESKKKWLNTKRALKGQQNNHSHQHLHHHNASSDNIDADGDIEDDFDDDDDDEEEDDEDNENGYDEYMHSGILTGYNTVNYGVFNSAQRNFKLLSFWTRRKLRIINKFDMPSLPTFEWLKEDGKVEKQYYEDGYYSDGSDGSDEENDNNNNNNN</sequence>
<feature type="region of interest" description="Disordered" evidence="1">
    <location>
        <begin position="431"/>
        <end position="454"/>
    </location>
</feature>
<dbReference type="PROSITE" id="PS51382">
    <property type="entry name" value="SPX"/>
    <property type="match status" value="1"/>
</dbReference>
<gene>
    <name evidence="3" type="ORF">C6P40_001953</name>
</gene>
<evidence type="ECO:0000313" key="4">
    <source>
        <dbReference type="Proteomes" id="UP000697127"/>
    </source>
</evidence>
<feature type="region of interest" description="Disordered" evidence="1">
    <location>
        <begin position="314"/>
        <end position="368"/>
    </location>
</feature>
<feature type="domain" description="SPX" evidence="2">
    <location>
        <begin position="1"/>
        <end position="454"/>
    </location>
</feature>
<protein>
    <recommendedName>
        <fullName evidence="2">SPX domain-containing protein</fullName>
    </recommendedName>
</protein>
<dbReference type="EMBL" id="PUHW01000223">
    <property type="protein sequence ID" value="KAG0687735.1"/>
    <property type="molecule type" value="Genomic_DNA"/>
</dbReference>
<keyword evidence="4" id="KW-1185">Reference proteome</keyword>
<accession>A0A9P6WIF2</accession>
<dbReference type="GO" id="GO:0005794">
    <property type="term" value="C:Golgi apparatus"/>
    <property type="evidence" value="ECO:0007669"/>
    <property type="project" value="TreeGrafter"/>
</dbReference>
<evidence type="ECO:0000256" key="1">
    <source>
        <dbReference type="SAM" id="MobiDB-lite"/>
    </source>
</evidence>
<organism evidence="3 4">
    <name type="scientific">Pichia californica</name>
    <dbReference type="NCBI Taxonomy" id="460514"/>
    <lineage>
        <taxon>Eukaryota</taxon>
        <taxon>Fungi</taxon>
        <taxon>Dikarya</taxon>
        <taxon>Ascomycota</taxon>
        <taxon>Saccharomycotina</taxon>
        <taxon>Pichiomycetes</taxon>
        <taxon>Pichiales</taxon>
        <taxon>Pichiaceae</taxon>
        <taxon>Pichia</taxon>
    </lineage>
</organism>
<feature type="region of interest" description="Disordered" evidence="1">
    <location>
        <begin position="44"/>
        <end position="124"/>
    </location>
</feature>
<dbReference type="GO" id="GO:0005886">
    <property type="term" value="C:plasma membrane"/>
    <property type="evidence" value="ECO:0007669"/>
    <property type="project" value="TreeGrafter"/>
</dbReference>
<dbReference type="AlphaFoldDB" id="A0A9P6WIF2"/>
<dbReference type="PANTHER" id="PTHR10783:SF103">
    <property type="entry name" value="SOLUTE CARRIER FAMILY 53 MEMBER 1"/>
    <property type="match status" value="1"/>
</dbReference>
<dbReference type="PANTHER" id="PTHR10783">
    <property type="entry name" value="XENOTROPIC AND POLYTROPIC RETROVIRUS RECEPTOR 1-RELATED"/>
    <property type="match status" value="1"/>
</dbReference>
<proteinExistence type="predicted"/>
<feature type="compositionally biased region" description="Acidic residues" evidence="1">
    <location>
        <begin position="336"/>
        <end position="364"/>
    </location>
</feature>
<dbReference type="GO" id="GO:0000822">
    <property type="term" value="F:inositol hexakisphosphate binding"/>
    <property type="evidence" value="ECO:0007669"/>
    <property type="project" value="TreeGrafter"/>
</dbReference>
<comment type="caution">
    <text evidence="3">The sequence shown here is derived from an EMBL/GenBank/DDBJ whole genome shotgun (WGS) entry which is preliminary data.</text>
</comment>